<feature type="region of interest" description="Disordered" evidence="1">
    <location>
        <begin position="130"/>
        <end position="219"/>
    </location>
</feature>
<evidence type="ECO:0008006" key="5">
    <source>
        <dbReference type="Google" id="ProtNLM"/>
    </source>
</evidence>
<evidence type="ECO:0000256" key="1">
    <source>
        <dbReference type="SAM" id="MobiDB-lite"/>
    </source>
</evidence>
<proteinExistence type="predicted"/>
<feature type="compositionally biased region" description="Polar residues" evidence="1">
    <location>
        <begin position="130"/>
        <end position="152"/>
    </location>
</feature>
<evidence type="ECO:0000313" key="4">
    <source>
        <dbReference type="Proteomes" id="UP000297739"/>
    </source>
</evidence>
<dbReference type="EMBL" id="SRLD01000037">
    <property type="protein sequence ID" value="TGE14354.1"/>
    <property type="molecule type" value="Genomic_DNA"/>
</dbReference>
<dbReference type="PROSITE" id="PS51257">
    <property type="entry name" value="PROKAR_LIPOPROTEIN"/>
    <property type="match status" value="1"/>
</dbReference>
<keyword evidence="2" id="KW-0732">Signal</keyword>
<reference evidence="3 4" key="1">
    <citation type="submission" date="2019-04" db="EMBL/GenBank/DDBJ databases">
        <authorList>
            <person name="Feng G."/>
            <person name="Zhang J."/>
            <person name="Zhu H."/>
        </authorList>
    </citation>
    <scope>NUCLEOTIDE SEQUENCE [LARGE SCALE GENOMIC DNA]</scope>
    <source>
        <strain evidence="3 4">JCM 17223</strain>
    </source>
</reference>
<dbReference type="OrthoDB" id="883400at2"/>
<feature type="compositionally biased region" description="Basic and acidic residues" evidence="1">
    <location>
        <begin position="190"/>
        <end position="219"/>
    </location>
</feature>
<feature type="signal peptide" evidence="2">
    <location>
        <begin position="1"/>
        <end position="22"/>
    </location>
</feature>
<organism evidence="3 4">
    <name type="scientific">Hymenobacter elongatus</name>
    <dbReference type="NCBI Taxonomy" id="877208"/>
    <lineage>
        <taxon>Bacteria</taxon>
        <taxon>Pseudomonadati</taxon>
        <taxon>Bacteroidota</taxon>
        <taxon>Cytophagia</taxon>
        <taxon>Cytophagales</taxon>
        <taxon>Hymenobacteraceae</taxon>
        <taxon>Hymenobacter</taxon>
    </lineage>
</organism>
<protein>
    <recommendedName>
        <fullName evidence="5">Lipoprotein</fullName>
    </recommendedName>
</protein>
<comment type="caution">
    <text evidence="3">The sequence shown here is derived from an EMBL/GenBank/DDBJ whole genome shotgun (WGS) entry which is preliminary data.</text>
</comment>
<feature type="compositionally biased region" description="Low complexity" evidence="1">
    <location>
        <begin position="153"/>
        <end position="175"/>
    </location>
</feature>
<dbReference type="AlphaFoldDB" id="A0A4Z0PGQ3"/>
<feature type="chain" id="PRO_5021235420" description="Lipoprotein" evidence="2">
    <location>
        <begin position="23"/>
        <end position="219"/>
    </location>
</feature>
<dbReference type="Proteomes" id="UP000297739">
    <property type="component" value="Unassembled WGS sequence"/>
</dbReference>
<evidence type="ECO:0000313" key="3">
    <source>
        <dbReference type="EMBL" id="TGE14354.1"/>
    </source>
</evidence>
<accession>A0A4Z0PGQ3</accession>
<gene>
    <name evidence="3" type="ORF">E5J99_16630</name>
</gene>
<dbReference type="RefSeq" id="WP_135498943.1">
    <property type="nucleotide sequence ID" value="NZ_SRLD01000037.1"/>
</dbReference>
<keyword evidence="4" id="KW-1185">Reference proteome</keyword>
<sequence length="219" mass="23689">MKKSFLLLSCAAALTMASCSQEKTTDTTTTTTTMGAADGTAMNANDMDGQYRSRAATIATKMASDMKIEDTATVSRVRMAYYNRSRRMGELRNQYTADTTGMAAAMRDANMQTDTEFKSIFTEPTQYQAYESSRSTYDESNYMDDNSAMSSGSDMNAASSDMNSSSMDNSTDMAAGTDASGTTQVTKLKAKAEDGSKLKVKDNGKMKTKDAEGNKTKTE</sequence>
<name>A0A4Z0PGQ3_9BACT</name>
<evidence type="ECO:0000256" key="2">
    <source>
        <dbReference type="SAM" id="SignalP"/>
    </source>
</evidence>